<dbReference type="PANTHER" id="PTHR45919">
    <property type="entry name" value="GDP-MAN:MAN(3)GLCNAC(2)-PP-DOL ALPHA-1,2-MANNOSYLTRANSFERASE"/>
    <property type="match status" value="1"/>
</dbReference>
<dbReference type="InterPro" id="IPR038013">
    <property type="entry name" value="ALG11"/>
</dbReference>
<feature type="region of interest" description="Disordered" evidence="13">
    <location>
        <begin position="414"/>
        <end position="433"/>
    </location>
</feature>
<evidence type="ECO:0000256" key="5">
    <source>
        <dbReference type="ARBA" id="ARBA00022676"/>
    </source>
</evidence>
<protein>
    <recommendedName>
        <fullName evidence="4 12">GDP-Man:Man(3)GlcNAc(2)-PP-Dol alpha-1,2-mannosyltransferase</fullName>
        <ecNumber evidence="3 12">2.4.1.131</ecNumber>
    </recommendedName>
</protein>
<keyword evidence="8 12" id="KW-0256">Endoplasmic reticulum</keyword>
<comment type="function">
    <text evidence="12">GDP-Man:Man(3)GlcNAc(2)-PP-Dol alpha-1,2-mannosyltransferase that operates in the biosynthetic pathway of dolichol-linked oligosaccharides, the glycan precursors employed in protein asparagine (N)-glycosylation. The assembly of dolichol-linked oligosaccharides begins on the cytosolic side of the endoplasmic reticulum membrane and finishes in its lumen. The sequential addition of sugars to dolichol pyrophosphate produces dolichol-linked oligosaccharides containing fourteen sugars, including two GlcNAcs, nine mannoses and three glucoses. Once assembled, the oligosaccharide is transferred from the lipid to nascent proteins by oligosaccharyltransferases. Catalyzes, on the cytoplasmic face of the endoplasmic reticulum, the addition of the fourth and fifth mannose residues to the dolichol-linked oligosaccharide chain, to produce Man(5)GlcNAc(2)-PP-dolichol core oligosaccharide.</text>
</comment>
<evidence type="ECO:0000256" key="2">
    <source>
        <dbReference type="ARBA" id="ARBA00004922"/>
    </source>
</evidence>
<comment type="pathway">
    <text evidence="2 12">Protein modification; protein glycosylation.</text>
</comment>
<keyword evidence="5 12" id="KW-0328">Glycosyltransferase</keyword>
<dbReference type="UniPathway" id="UPA00378"/>
<dbReference type="GO" id="GO:0006487">
    <property type="term" value="P:protein N-linked glycosylation"/>
    <property type="evidence" value="ECO:0007669"/>
    <property type="project" value="TreeGrafter"/>
</dbReference>
<dbReference type="GO" id="GO:0004377">
    <property type="term" value="F:GDP-Man:Man(3)GlcNAc(2)-PP-Dol alpha-1,2-mannosyltransferase activity"/>
    <property type="evidence" value="ECO:0007669"/>
    <property type="project" value="UniProtKB-UniRule"/>
</dbReference>
<dbReference type="GO" id="GO:0005789">
    <property type="term" value="C:endoplasmic reticulum membrane"/>
    <property type="evidence" value="ECO:0007669"/>
    <property type="project" value="UniProtKB-SubCell"/>
</dbReference>
<evidence type="ECO:0000256" key="12">
    <source>
        <dbReference type="RuleBase" id="RU367051"/>
    </source>
</evidence>
<evidence type="ECO:0000256" key="6">
    <source>
        <dbReference type="ARBA" id="ARBA00022679"/>
    </source>
</evidence>
<organism evidence="16">
    <name type="scientific">Auxenochlorella protothecoides</name>
    <name type="common">Green microalga</name>
    <name type="synonym">Chlorella protothecoides</name>
    <dbReference type="NCBI Taxonomy" id="3075"/>
    <lineage>
        <taxon>Eukaryota</taxon>
        <taxon>Viridiplantae</taxon>
        <taxon>Chlorophyta</taxon>
        <taxon>core chlorophytes</taxon>
        <taxon>Trebouxiophyceae</taxon>
        <taxon>Chlorellales</taxon>
        <taxon>Chlorellaceae</taxon>
        <taxon>Auxenochlorella</taxon>
    </lineage>
</organism>
<evidence type="ECO:0000256" key="8">
    <source>
        <dbReference type="ARBA" id="ARBA00022824"/>
    </source>
</evidence>
<dbReference type="InterPro" id="IPR001296">
    <property type="entry name" value="Glyco_trans_1"/>
</dbReference>
<proteinExistence type="inferred from homology"/>
<evidence type="ECO:0000256" key="13">
    <source>
        <dbReference type="SAM" id="MobiDB-lite"/>
    </source>
</evidence>
<accession>A0A1D2AGP9</accession>
<evidence type="ECO:0000256" key="7">
    <source>
        <dbReference type="ARBA" id="ARBA00022692"/>
    </source>
</evidence>
<keyword evidence="9 12" id="KW-1133">Transmembrane helix</keyword>
<comment type="subcellular location">
    <subcellularLocation>
        <location evidence="1">Endoplasmic reticulum membrane</location>
        <topology evidence="1">Single-pass membrane protein</topology>
    </subcellularLocation>
</comment>
<feature type="domain" description="Glycosyl transferase family 1" evidence="14">
    <location>
        <begin position="284"/>
        <end position="455"/>
    </location>
</feature>
<evidence type="ECO:0000256" key="10">
    <source>
        <dbReference type="ARBA" id="ARBA00023136"/>
    </source>
</evidence>
<dbReference type="PANTHER" id="PTHR45919:SF1">
    <property type="entry name" value="GDP-MAN:MAN(3)GLCNAC(2)-PP-DOL ALPHA-1,2-MANNOSYLTRANSFERASE"/>
    <property type="match status" value="1"/>
</dbReference>
<reference evidence="16" key="1">
    <citation type="submission" date="2015-08" db="EMBL/GenBank/DDBJ databases">
        <authorList>
            <person name="Babu N.S."/>
            <person name="Beckwith C.J."/>
            <person name="Beseler K.G."/>
            <person name="Brison A."/>
            <person name="Carone J.V."/>
            <person name="Caskin T.P."/>
            <person name="Diamond M."/>
            <person name="Durham M.E."/>
            <person name="Foxe J.M."/>
            <person name="Go M."/>
            <person name="Henderson B.A."/>
            <person name="Jones I.B."/>
            <person name="McGettigan J.A."/>
            <person name="Micheletti S.J."/>
            <person name="Nasrallah M.E."/>
            <person name="Ortiz D."/>
            <person name="Piller C.R."/>
            <person name="Privatt S.R."/>
            <person name="Schneider S.L."/>
            <person name="Sharp S."/>
            <person name="Smith T.C."/>
            <person name="Stanton J.D."/>
            <person name="Ullery H.E."/>
            <person name="Wilson R.J."/>
            <person name="Serrano M.G."/>
            <person name="Buck G."/>
            <person name="Lee V."/>
            <person name="Wang Y."/>
            <person name="Carvalho R."/>
            <person name="Voegtly L."/>
            <person name="Shi R."/>
            <person name="Duckworth R."/>
            <person name="Johnson A."/>
            <person name="Loviza R."/>
            <person name="Walstead R."/>
            <person name="Shah Z."/>
            <person name="Kiflezghi M."/>
            <person name="Wade K."/>
            <person name="Ball S.L."/>
            <person name="Bradley K.W."/>
            <person name="Asai D.J."/>
            <person name="Bowman C.A."/>
            <person name="Russell D.A."/>
            <person name="Pope W.H."/>
            <person name="Jacobs-Sera D."/>
            <person name="Hendrix R.W."/>
            <person name="Hatfull G.F."/>
        </authorList>
    </citation>
    <scope>NUCLEOTIDE SEQUENCE</scope>
</reference>
<gene>
    <name evidence="16" type="ORF">g.37825</name>
</gene>
<keyword evidence="10 12" id="KW-0472">Membrane</keyword>
<keyword evidence="7 12" id="KW-0812">Transmembrane</keyword>
<comment type="catalytic activity">
    <reaction evidence="11 12">
        <text>an alpha-D-Man-(1-&gt;3)-[alpha-D-Man-(1-&gt;6)]-beta-D-Man-(1-&gt;4)-beta-D-GlcNAc-(1-&gt;4)-alpha-D-GlcNAc-diphospho-di-trans,poly-cis-dolichol + 2 GDP-alpha-D-mannose = an alpha-D-Man-(1-&gt;2)-alpha-D-Man-(1-&gt;2)-alpha-D-Man-(1-&gt;3)-[alpha-D-Man-(1-&gt;6)]-beta-D-Man-(1-&gt;4)-beta-D-GlcNAc-(1-&gt;4)-alpha-D-GlcNAc-diphospho-di-trans,poly-cis-dolichol + 2 GDP + 2 H(+)</text>
        <dbReference type="Rhea" id="RHEA:29523"/>
        <dbReference type="Rhea" id="RHEA-COMP:19515"/>
        <dbReference type="Rhea" id="RHEA-COMP:19516"/>
        <dbReference type="ChEBI" id="CHEBI:15378"/>
        <dbReference type="ChEBI" id="CHEBI:57527"/>
        <dbReference type="ChEBI" id="CHEBI:58189"/>
        <dbReference type="ChEBI" id="CHEBI:132511"/>
        <dbReference type="ChEBI" id="CHEBI:132515"/>
        <dbReference type="EC" id="2.4.1.131"/>
    </reaction>
    <physiologicalReaction direction="left-to-right" evidence="11 12">
        <dbReference type="Rhea" id="RHEA:29524"/>
    </physiologicalReaction>
</comment>
<evidence type="ECO:0000256" key="9">
    <source>
        <dbReference type="ARBA" id="ARBA00022989"/>
    </source>
</evidence>
<sequence>MPLLSLLGVGLVIVTLTVGLEFILLAASLLLLVLGVLVVLFKIWTLYKFPRPTKDLVGFFHPFADAGGGGERVLWAGIRSLQVTRPDLQIALYVGGSLLPSELVSRVESQFQIRVEPTFTVIRLESREELLPARYPRFTMLRQALASVRVAFAGLRRRVPAVWLDTTGWAFPYPLASLLGCRVAAYVHYPTISSDMLARVAGREAAFNNDVGASTPATLAKVAYYGALAAAYSLCGLCAHTVMVNSSWTKRHISLLWLGHRDPFLVYPPCNTEALQELPLSRRLKRLYIVSVSQFRPEKQHALQLRAFARARRDAERLESDAGDAVLAARLELVGGCRNAEDAARIEELKALARELGLEGSVDFLVNLPFPELQALLGEAVVGLHTMRDEHFGIGIVEFMAAGVVPVVHDSGGPREDIVQPEGGGPGSGGATPTGFRCVTEEEYAAALTRVLGMQQLERLEVAAAARRRADRFSDARFAEAFMDAMAGCLPLRT</sequence>
<dbReference type="SUPFAM" id="SSF53756">
    <property type="entry name" value="UDP-Glycosyltransferase/glycogen phosphorylase"/>
    <property type="match status" value="1"/>
</dbReference>
<dbReference type="AlphaFoldDB" id="A0A1D2AGP9"/>
<keyword evidence="6 12" id="KW-0808">Transferase</keyword>
<comment type="similarity">
    <text evidence="12">Belongs to the glycosyltransferase group 1 family. Glycosyltransferase 4 subfamily.</text>
</comment>
<feature type="compositionally biased region" description="Gly residues" evidence="13">
    <location>
        <begin position="422"/>
        <end position="432"/>
    </location>
</feature>
<evidence type="ECO:0000256" key="3">
    <source>
        <dbReference type="ARBA" id="ARBA00012645"/>
    </source>
</evidence>
<dbReference type="CDD" id="cd03806">
    <property type="entry name" value="GT4_ALG11-like"/>
    <property type="match status" value="1"/>
</dbReference>
<dbReference type="Pfam" id="PF00534">
    <property type="entry name" value="Glycos_transf_1"/>
    <property type="match status" value="1"/>
</dbReference>
<evidence type="ECO:0000256" key="1">
    <source>
        <dbReference type="ARBA" id="ARBA00004389"/>
    </source>
</evidence>
<evidence type="ECO:0000256" key="4">
    <source>
        <dbReference type="ARBA" id="ARBA00022018"/>
    </source>
</evidence>
<dbReference type="Pfam" id="PF15924">
    <property type="entry name" value="ALG11_N"/>
    <property type="match status" value="1"/>
</dbReference>
<dbReference type="EMBL" id="GDKF01000233">
    <property type="protein sequence ID" value="JAT78389.1"/>
    <property type="molecule type" value="Transcribed_RNA"/>
</dbReference>
<dbReference type="Gene3D" id="3.40.50.2000">
    <property type="entry name" value="Glycogen Phosphorylase B"/>
    <property type="match status" value="1"/>
</dbReference>
<feature type="transmembrane region" description="Helical" evidence="12">
    <location>
        <begin position="29"/>
        <end position="47"/>
    </location>
</feature>
<evidence type="ECO:0000259" key="15">
    <source>
        <dbReference type="Pfam" id="PF15924"/>
    </source>
</evidence>
<dbReference type="EC" id="2.4.1.131" evidence="3 12"/>
<evidence type="ECO:0000256" key="11">
    <source>
        <dbReference type="ARBA" id="ARBA00045065"/>
    </source>
</evidence>
<dbReference type="InterPro" id="IPR031814">
    <property type="entry name" value="ALG11_N"/>
</dbReference>
<feature type="domain" description="ALG11 mannosyltransferase N-terminal" evidence="15">
    <location>
        <begin position="55"/>
        <end position="257"/>
    </location>
</feature>
<evidence type="ECO:0000313" key="16">
    <source>
        <dbReference type="EMBL" id="JAT78389.1"/>
    </source>
</evidence>
<name>A0A1D2AGP9_AUXPR</name>
<evidence type="ECO:0000259" key="14">
    <source>
        <dbReference type="Pfam" id="PF00534"/>
    </source>
</evidence>